<evidence type="ECO:0000256" key="1">
    <source>
        <dbReference type="SAM" id="MobiDB-lite"/>
    </source>
</evidence>
<accession>A0A2T3XWY4</accession>
<reference evidence="3 4" key="1">
    <citation type="submission" date="2018-03" db="EMBL/GenBank/DDBJ databases">
        <title>Whole genome analyses suggest that Burkholderia sensu lato contains two further novel genera in the rhizoxinica-symbiotica group Mycetohabitans gen. nov., and Trinickia gen. nov.: implications for the evolution of diazotrophy and nodulation in the Burkholderiaceae.</title>
        <authorList>
            <person name="Estrada De Los Santos P."/>
            <person name="Palmer M."/>
            <person name="Chavez-Ramirez B."/>
            <person name="Steenkamp E.T."/>
            <person name="Hirsch A.M."/>
            <person name="Manyaka P."/>
            <person name="Maluk M."/>
            <person name="Lafos M."/>
            <person name="Crook M."/>
            <person name="Gross E."/>
            <person name="Simon M.F."/>
            <person name="Bueno Dos Reis Junior F."/>
            <person name="Poole P.S."/>
            <person name="Venter S.N."/>
            <person name="James E.K."/>
        </authorList>
    </citation>
    <scope>NUCLEOTIDE SEQUENCE [LARGE SCALE GENOMIC DNA]</scope>
    <source>
        <strain evidence="3 4">JPY-366</strain>
    </source>
</reference>
<evidence type="ECO:0000313" key="4">
    <source>
        <dbReference type="Proteomes" id="UP000240638"/>
    </source>
</evidence>
<dbReference type="InterPro" id="IPR013096">
    <property type="entry name" value="Cupin_2"/>
</dbReference>
<organism evidence="3 4">
    <name type="scientific">Trinickia symbiotica</name>
    <dbReference type="NCBI Taxonomy" id="863227"/>
    <lineage>
        <taxon>Bacteria</taxon>
        <taxon>Pseudomonadati</taxon>
        <taxon>Pseudomonadota</taxon>
        <taxon>Betaproteobacteria</taxon>
        <taxon>Burkholderiales</taxon>
        <taxon>Burkholderiaceae</taxon>
        <taxon>Trinickia</taxon>
    </lineage>
</organism>
<dbReference type="AlphaFoldDB" id="A0A2T3XWY4"/>
<name>A0A2T3XWY4_9BURK</name>
<sequence>MTHSVTEGRLFDYGQYRSHFADVPEQAVVWPWPEISKSLAAARHGERGTFTLTRDGTASGCEIVPGMAINVQVVPPHESTRPHAHAWWHLFIVQSGRGMAHVGEHDEPVRLAPRDVLIVPAWCMHAFHCDADEALVLFSTSNLPQQQSLGNLKASEPESVADDSVDHGVTKTIIEGQPDESH</sequence>
<evidence type="ECO:0000259" key="2">
    <source>
        <dbReference type="Pfam" id="PF07883"/>
    </source>
</evidence>
<evidence type="ECO:0000313" key="3">
    <source>
        <dbReference type="EMBL" id="PTB21015.1"/>
    </source>
</evidence>
<dbReference type="SUPFAM" id="SSF51182">
    <property type="entry name" value="RmlC-like cupins"/>
    <property type="match status" value="1"/>
</dbReference>
<dbReference type="Gene3D" id="2.60.120.10">
    <property type="entry name" value="Jelly Rolls"/>
    <property type="match status" value="1"/>
</dbReference>
<dbReference type="InterPro" id="IPR011051">
    <property type="entry name" value="RmlC_Cupin_sf"/>
</dbReference>
<comment type="caution">
    <text evidence="3">The sequence shown here is derived from an EMBL/GenBank/DDBJ whole genome shotgun (WGS) entry which is preliminary data.</text>
</comment>
<gene>
    <name evidence="3" type="ORF">C9I57_09835</name>
</gene>
<proteinExistence type="predicted"/>
<protein>
    <recommendedName>
        <fullName evidence="2">Cupin type-2 domain-containing protein</fullName>
    </recommendedName>
</protein>
<dbReference type="Proteomes" id="UP000240638">
    <property type="component" value="Unassembled WGS sequence"/>
</dbReference>
<dbReference type="InterPro" id="IPR014710">
    <property type="entry name" value="RmlC-like_jellyroll"/>
</dbReference>
<feature type="domain" description="Cupin type-2" evidence="2">
    <location>
        <begin position="71"/>
        <end position="139"/>
    </location>
</feature>
<dbReference type="EMBL" id="PYUC01000004">
    <property type="protein sequence ID" value="PTB21015.1"/>
    <property type="molecule type" value="Genomic_DNA"/>
</dbReference>
<dbReference type="Pfam" id="PF07883">
    <property type="entry name" value="Cupin_2"/>
    <property type="match status" value="1"/>
</dbReference>
<dbReference type="RefSeq" id="WP_107150427.1">
    <property type="nucleotide sequence ID" value="NZ_PYUC01000004.1"/>
</dbReference>
<feature type="region of interest" description="Disordered" evidence="1">
    <location>
        <begin position="150"/>
        <end position="182"/>
    </location>
</feature>